<keyword evidence="1 4" id="KW-0808">Transferase</keyword>
<dbReference type="RefSeq" id="WP_274374903.1">
    <property type="nucleotide sequence ID" value="NZ_CP072943.1"/>
</dbReference>
<reference evidence="8" key="1">
    <citation type="submission" date="2021-04" db="EMBL/GenBank/DDBJ databases">
        <title>A novel Synergistetes isolate from a pyrite-forming mixed culture.</title>
        <authorList>
            <person name="Bunk B."/>
            <person name="Sproer C."/>
            <person name="Spring S."/>
            <person name="Pester M."/>
        </authorList>
    </citation>
    <scope>NUCLEOTIDE SEQUENCE [LARGE SCALE GENOMIC DNA]</scope>
    <source>
        <strain evidence="8">J.5.4.2-T.3.5.2</strain>
    </source>
</reference>
<feature type="active site" evidence="5">
    <location>
        <position position="202"/>
    </location>
</feature>
<dbReference type="SUPFAM" id="SSF55048">
    <property type="entry name" value="Probable ACP-binding domain of malonyl-CoA ACP transacylase"/>
    <property type="match status" value="1"/>
</dbReference>
<comment type="similarity">
    <text evidence="4">Belongs to the fabD family.</text>
</comment>
<dbReference type="PIRSF" id="PIRSF000446">
    <property type="entry name" value="Mct"/>
    <property type="match status" value="1"/>
</dbReference>
<dbReference type="EMBL" id="CP072943">
    <property type="protein sequence ID" value="QTX33658.1"/>
    <property type="molecule type" value="Genomic_DNA"/>
</dbReference>
<dbReference type="InterPro" id="IPR024925">
    <property type="entry name" value="Malonyl_CoA-ACP_transAc"/>
</dbReference>
<dbReference type="KEGG" id="aram:KAR29_03110"/>
<dbReference type="InterPro" id="IPR004410">
    <property type="entry name" value="Malonyl_CoA-ACP_transAc_FabD"/>
</dbReference>
<dbReference type="InterPro" id="IPR050858">
    <property type="entry name" value="Mal-CoA-ACP_Trans/PKS_FabD"/>
</dbReference>
<dbReference type="EC" id="2.3.1.39" evidence="4"/>
<organism evidence="7 8">
    <name type="scientific">Aminithiophilus ramosus</name>
    <dbReference type="NCBI Taxonomy" id="3029084"/>
    <lineage>
        <taxon>Bacteria</taxon>
        <taxon>Thermotogati</taxon>
        <taxon>Synergistota</taxon>
        <taxon>Synergistia</taxon>
        <taxon>Synergistales</taxon>
        <taxon>Aminithiophilaceae</taxon>
        <taxon>Aminithiophilus</taxon>
    </lineage>
</organism>
<dbReference type="PANTHER" id="PTHR42681:SF1">
    <property type="entry name" value="MALONYL-COA-ACYL CARRIER PROTEIN TRANSACYLASE, MITOCHONDRIAL"/>
    <property type="match status" value="1"/>
</dbReference>
<dbReference type="GO" id="GO:0005829">
    <property type="term" value="C:cytosol"/>
    <property type="evidence" value="ECO:0007669"/>
    <property type="project" value="TreeGrafter"/>
</dbReference>
<evidence type="ECO:0000256" key="2">
    <source>
        <dbReference type="ARBA" id="ARBA00023315"/>
    </source>
</evidence>
<dbReference type="Pfam" id="PF00698">
    <property type="entry name" value="Acyl_transf_1"/>
    <property type="match status" value="1"/>
</dbReference>
<gene>
    <name evidence="7" type="primary">fabD</name>
    <name evidence="7" type="ORF">KAR29_03110</name>
</gene>
<dbReference type="AlphaFoldDB" id="A0A9Q7AR85"/>
<dbReference type="NCBIfam" id="TIGR00128">
    <property type="entry name" value="fabD"/>
    <property type="match status" value="1"/>
</dbReference>
<feature type="domain" description="Malonyl-CoA:ACP transacylase (MAT)" evidence="6">
    <location>
        <begin position="6"/>
        <end position="315"/>
    </location>
</feature>
<evidence type="ECO:0000313" key="8">
    <source>
        <dbReference type="Proteomes" id="UP000671879"/>
    </source>
</evidence>
<dbReference type="SUPFAM" id="SSF52151">
    <property type="entry name" value="FabD/lysophospholipase-like"/>
    <property type="match status" value="1"/>
</dbReference>
<protein>
    <recommendedName>
        <fullName evidence="4">Malonyl CoA-acyl carrier protein transacylase</fullName>
        <ecNumber evidence="4">2.3.1.39</ecNumber>
    </recommendedName>
</protein>
<comment type="catalytic activity">
    <reaction evidence="3 4">
        <text>holo-[ACP] + malonyl-CoA = malonyl-[ACP] + CoA</text>
        <dbReference type="Rhea" id="RHEA:41792"/>
        <dbReference type="Rhea" id="RHEA-COMP:9623"/>
        <dbReference type="Rhea" id="RHEA-COMP:9685"/>
        <dbReference type="ChEBI" id="CHEBI:57287"/>
        <dbReference type="ChEBI" id="CHEBI:57384"/>
        <dbReference type="ChEBI" id="CHEBI:64479"/>
        <dbReference type="ChEBI" id="CHEBI:78449"/>
        <dbReference type="EC" id="2.3.1.39"/>
    </reaction>
</comment>
<accession>A0A9Q7AR85</accession>
<feature type="active site" evidence="5">
    <location>
        <position position="93"/>
    </location>
</feature>
<keyword evidence="8" id="KW-1185">Reference proteome</keyword>
<dbReference type="GO" id="GO:0004314">
    <property type="term" value="F:[acyl-carrier-protein] S-malonyltransferase activity"/>
    <property type="evidence" value="ECO:0007669"/>
    <property type="project" value="UniProtKB-EC"/>
</dbReference>
<evidence type="ECO:0000256" key="5">
    <source>
        <dbReference type="PIRSR" id="PIRSR000446-1"/>
    </source>
</evidence>
<dbReference type="Proteomes" id="UP000671879">
    <property type="component" value="Chromosome"/>
</dbReference>
<dbReference type="InterPro" id="IPR016035">
    <property type="entry name" value="Acyl_Trfase/lysoPLipase"/>
</dbReference>
<dbReference type="InterPro" id="IPR016036">
    <property type="entry name" value="Malonyl_transacylase_ACP-bd"/>
</dbReference>
<dbReference type="InterPro" id="IPR014043">
    <property type="entry name" value="Acyl_transferase_dom"/>
</dbReference>
<sequence length="315" mass="33826">MSYALLFPGQGSQEVGMARGLVERSRTARSLFQRADEALGFPLSRIVFEGPEEELRKTEFTQPAILVASLAAFEVLREEMGSDLAPAFLAGHSLGEYSALVASGVLALEDGVRLVHLRGRLMQEAVPLGEGAMAALLGLTADQVRQICAAVDGERVCEAANFNSPGQIVVSGHVDALERAMSLAKEMGAKRALLLNVSAPFHCRLMAPVADRLREAFSSMTWCEPTWPIVTNAWATPQGTVDSLQRALYEQTFSPVRWEESMLHLGTLGVDRFLEVGPGRVLSGLAKKCLKGASTANLGDVGDIEGSLAFLKEGQ</sequence>
<dbReference type="Gene3D" id="3.30.70.250">
    <property type="entry name" value="Malonyl-CoA ACP transacylase, ACP-binding"/>
    <property type="match status" value="1"/>
</dbReference>
<evidence type="ECO:0000259" key="6">
    <source>
        <dbReference type="SMART" id="SM00827"/>
    </source>
</evidence>
<evidence type="ECO:0000256" key="1">
    <source>
        <dbReference type="ARBA" id="ARBA00022679"/>
    </source>
</evidence>
<name>A0A9Q7AR85_9BACT</name>
<proteinExistence type="inferred from homology"/>
<dbReference type="InterPro" id="IPR001227">
    <property type="entry name" value="Ac_transferase_dom_sf"/>
</dbReference>
<evidence type="ECO:0000313" key="7">
    <source>
        <dbReference type="EMBL" id="QTX33658.1"/>
    </source>
</evidence>
<dbReference type="PANTHER" id="PTHR42681">
    <property type="entry name" value="MALONYL-COA-ACYL CARRIER PROTEIN TRANSACYLASE, MITOCHONDRIAL"/>
    <property type="match status" value="1"/>
</dbReference>
<dbReference type="FunFam" id="3.30.70.250:FF:000001">
    <property type="entry name" value="Malonyl CoA-acyl carrier protein transacylase"/>
    <property type="match status" value="1"/>
</dbReference>
<evidence type="ECO:0000256" key="3">
    <source>
        <dbReference type="ARBA" id="ARBA00048462"/>
    </source>
</evidence>
<keyword evidence="2 4" id="KW-0012">Acyltransferase</keyword>
<dbReference type="GO" id="GO:0006633">
    <property type="term" value="P:fatty acid biosynthetic process"/>
    <property type="evidence" value="ECO:0007669"/>
    <property type="project" value="TreeGrafter"/>
</dbReference>
<evidence type="ECO:0000256" key="4">
    <source>
        <dbReference type="PIRNR" id="PIRNR000446"/>
    </source>
</evidence>
<dbReference type="Gene3D" id="3.40.366.10">
    <property type="entry name" value="Malonyl-Coenzyme A Acyl Carrier Protein, domain 2"/>
    <property type="match status" value="1"/>
</dbReference>
<dbReference type="SMART" id="SM00827">
    <property type="entry name" value="PKS_AT"/>
    <property type="match status" value="1"/>
</dbReference>